<dbReference type="RefSeq" id="WP_089712358.1">
    <property type="nucleotide sequence ID" value="NZ_FOBC01000008.1"/>
</dbReference>
<dbReference type="GO" id="GO:0016034">
    <property type="term" value="F:maleylacetoacetate isomerase activity"/>
    <property type="evidence" value="ECO:0007669"/>
    <property type="project" value="TreeGrafter"/>
</dbReference>
<dbReference type="SFLD" id="SFLDG00358">
    <property type="entry name" value="Main_(cytGST)"/>
    <property type="match status" value="1"/>
</dbReference>
<dbReference type="PANTHER" id="PTHR42673:SF21">
    <property type="entry name" value="GLUTATHIONE S-TRANSFERASE YFCF"/>
    <property type="match status" value="1"/>
</dbReference>
<dbReference type="CDD" id="cd03191">
    <property type="entry name" value="GST_C_Zeta"/>
    <property type="match status" value="1"/>
</dbReference>
<keyword evidence="4" id="KW-0413">Isomerase</keyword>
<dbReference type="EMBL" id="FOBC01000008">
    <property type="protein sequence ID" value="SEL23247.1"/>
    <property type="molecule type" value="Genomic_DNA"/>
</dbReference>
<dbReference type="InterPro" id="IPR036282">
    <property type="entry name" value="Glutathione-S-Trfase_C_sf"/>
</dbReference>
<dbReference type="CDD" id="cd03042">
    <property type="entry name" value="GST_N_Zeta"/>
    <property type="match status" value="1"/>
</dbReference>
<dbReference type="Gene3D" id="3.40.30.10">
    <property type="entry name" value="Glutaredoxin"/>
    <property type="match status" value="1"/>
</dbReference>
<dbReference type="Pfam" id="PF13417">
    <property type="entry name" value="GST_N_3"/>
    <property type="match status" value="1"/>
</dbReference>
<dbReference type="Pfam" id="PF13410">
    <property type="entry name" value="GST_C_2"/>
    <property type="match status" value="1"/>
</dbReference>
<evidence type="ECO:0000256" key="1">
    <source>
        <dbReference type="ARBA" id="ARBA00010007"/>
    </source>
</evidence>
<dbReference type="OrthoDB" id="509852at2"/>
<name>A0A1H7NK08_9GAMM</name>
<evidence type="ECO:0000313" key="5">
    <source>
        <dbReference type="Proteomes" id="UP000198807"/>
    </source>
</evidence>
<dbReference type="InterPro" id="IPR004045">
    <property type="entry name" value="Glutathione_S-Trfase_N"/>
</dbReference>
<evidence type="ECO:0000259" key="3">
    <source>
        <dbReference type="PROSITE" id="PS50405"/>
    </source>
</evidence>
<dbReference type="GO" id="GO:0006749">
    <property type="term" value="P:glutathione metabolic process"/>
    <property type="evidence" value="ECO:0007669"/>
    <property type="project" value="TreeGrafter"/>
</dbReference>
<proteinExistence type="inferred from homology"/>
<keyword evidence="5" id="KW-1185">Reference proteome</keyword>
<dbReference type="FunFam" id="1.20.1050.10:FF:000017">
    <property type="entry name" value="Maleylacetoacetate isomerase"/>
    <property type="match status" value="1"/>
</dbReference>
<dbReference type="SUPFAM" id="SSF52833">
    <property type="entry name" value="Thioredoxin-like"/>
    <property type="match status" value="1"/>
</dbReference>
<dbReference type="PROSITE" id="PS50404">
    <property type="entry name" value="GST_NTER"/>
    <property type="match status" value="1"/>
</dbReference>
<feature type="domain" description="GST N-terminal" evidence="2">
    <location>
        <begin position="1"/>
        <end position="82"/>
    </location>
</feature>
<dbReference type="GO" id="GO:0005737">
    <property type="term" value="C:cytoplasm"/>
    <property type="evidence" value="ECO:0007669"/>
    <property type="project" value="InterPro"/>
</dbReference>
<dbReference type="GO" id="GO:0006559">
    <property type="term" value="P:L-phenylalanine catabolic process"/>
    <property type="evidence" value="ECO:0007669"/>
    <property type="project" value="TreeGrafter"/>
</dbReference>
<dbReference type="NCBIfam" id="TIGR01262">
    <property type="entry name" value="maiA"/>
    <property type="match status" value="1"/>
</dbReference>
<organism evidence="4 5">
    <name type="scientific">Halomonas daqiaonensis</name>
    <dbReference type="NCBI Taxonomy" id="650850"/>
    <lineage>
        <taxon>Bacteria</taxon>
        <taxon>Pseudomonadati</taxon>
        <taxon>Pseudomonadota</taxon>
        <taxon>Gammaproteobacteria</taxon>
        <taxon>Oceanospirillales</taxon>
        <taxon>Halomonadaceae</taxon>
        <taxon>Halomonas</taxon>
    </lineage>
</organism>
<feature type="domain" description="GST C-terminal" evidence="3">
    <location>
        <begin position="87"/>
        <end position="214"/>
    </location>
</feature>
<dbReference type="InterPro" id="IPR036249">
    <property type="entry name" value="Thioredoxin-like_sf"/>
</dbReference>
<sequence>MTTLYGYYRSSAVYRVRIALNLKGLAYDQAPVNLVKGEQRSEANLARNPQGLVPVLESDEGTPLSQSMAICEYLDERYPEPPLLPADAEGRARVRALAQLVACEIHPLNNLRVLKYLVRELEVDEDAKLAWYRHWIIEGFDALETLLKRELGTGDFCHGDTPTLADICLVPQVFNAERFECNLSAFPTLRRIVDNCNALEPFQKAAPSEQPDAG</sequence>
<evidence type="ECO:0000313" key="4">
    <source>
        <dbReference type="EMBL" id="SEL23247.1"/>
    </source>
</evidence>
<dbReference type="Proteomes" id="UP000198807">
    <property type="component" value="Unassembled WGS sequence"/>
</dbReference>
<dbReference type="STRING" id="650850.SAMN04488129_10821"/>
<dbReference type="PROSITE" id="PS50405">
    <property type="entry name" value="GST_CTER"/>
    <property type="match status" value="1"/>
</dbReference>
<dbReference type="PANTHER" id="PTHR42673">
    <property type="entry name" value="MALEYLACETOACETATE ISOMERASE"/>
    <property type="match status" value="1"/>
</dbReference>
<dbReference type="InterPro" id="IPR040079">
    <property type="entry name" value="Glutathione_S-Trfase"/>
</dbReference>
<dbReference type="GO" id="GO:0004364">
    <property type="term" value="F:glutathione transferase activity"/>
    <property type="evidence" value="ECO:0007669"/>
    <property type="project" value="TreeGrafter"/>
</dbReference>
<dbReference type="Gene3D" id="1.20.1050.10">
    <property type="match status" value="1"/>
</dbReference>
<dbReference type="InterPro" id="IPR005955">
    <property type="entry name" value="GST_Zeta"/>
</dbReference>
<dbReference type="InterPro" id="IPR034333">
    <property type="entry name" value="GST_Zeta_N"/>
</dbReference>
<accession>A0A1H7NK08</accession>
<dbReference type="SFLD" id="SFLDS00019">
    <property type="entry name" value="Glutathione_Transferase_(cytos"/>
    <property type="match status" value="1"/>
</dbReference>
<evidence type="ECO:0000259" key="2">
    <source>
        <dbReference type="PROSITE" id="PS50404"/>
    </source>
</evidence>
<comment type="similarity">
    <text evidence="1">Belongs to the GST superfamily. Zeta family.</text>
</comment>
<protein>
    <submittedName>
        <fullName evidence="4">Maleylpyruvate isomerase</fullName>
    </submittedName>
</protein>
<dbReference type="SUPFAM" id="SSF47616">
    <property type="entry name" value="GST C-terminal domain-like"/>
    <property type="match status" value="1"/>
</dbReference>
<gene>
    <name evidence="4" type="ORF">SAMN04488129_10821</name>
</gene>
<keyword evidence="4" id="KW-0670">Pyruvate</keyword>
<dbReference type="AlphaFoldDB" id="A0A1H7NK08"/>
<reference evidence="5" key="1">
    <citation type="submission" date="2016-10" db="EMBL/GenBank/DDBJ databases">
        <authorList>
            <person name="Varghese N."/>
            <person name="Submissions S."/>
        </authorList>
    </citation>
    <scope>NUCLEOTIDE SEQUENCE [LARGE SCALE GENOMIC DNA]</scope>
    <source>
        <strain evidence="5">CGMCC 1.9150</strain>
    </source>
</reference>
<dbReference type="InterPro" id="IPR034330">
    <property type="entry name" value="GST_Zeta_C"/>
</dbReference>
<dbReference type="InterPro" id="IPR010987">
    <property type="entry name" value="Glutathione-S-Trfase_C-like"/>
</dbReference>